<dbReference type="Proteomes" id="UP001164929">
    <property type="component" value="Chromosome 10"/>
</dbReference>
<keyword evidence="1" id="KW-0812">Transmembrane</keyword>
<protein>
    <submittedName>
        <fullName evidence="2">Uncharacterized protein</fullName>
    </submittedName>
</protein>
<keyword evidence="1" id="KW-1133">Transmembrane helix</keyword>
<gene>
    <name evidence="2" type="ORF">NC653_024809</name>
</gene>
<sequence length="57" mass="6416">MRGNFSKEEDDTIIKLHGLLGNRNASLGLMSNAIMVTFQILIMKLNFGTTFSLNLRE</sequence>
<evidence type="ECO:0000256" key="1">
    <source>
        <dbReference type="SAM" id="Phobius"/>
    </source>
</evidence>
<name>A0AAD6MAP7_9ROSI</name>
<keyword evidence="3" id="KW-1185">Reference proteome</keyword>
<evidence type="ECO:0000313" key="3">
    <source>
        <dbReference type="Proteomes" id="UP001164929"/>
    </source>
</evidence>
<evidence type="ECO:0000313" key="2">
    <source>
        <dbReference type="EMBL" id="KAJ6981525.1"/>
    </source>
</evidence>
<keyword evidence="1" id="KW-0472">Membrane</keyword>
<dbReference type="EMBL" id="JAQIZT010000010">
    <property type="protein sequence ID" value="KAJ6981525.1"/>
    <property type="molecule type" value="Genomic_DNA"/>
</dbReference>
<reference evidence="2" key="1">
    <citation type="journal article" date="2023" name="Mol. Ecol. Resour.">
        <title>Chromosome-level genome assembly of a triploid poplar Populus alba 'Berolinensis'.</title>
        <authorList>
            <person name="Chen S."/>
            <person name="Yu Y."/>
            <person name="Wang X."/>
            <person name="Wang S."/>
            <person name="Zhang T."/>
            <person name="Zhou Y."/>
            <person name="He R."/>
            <person name="Meng N."/>
            <person name="Wang Y."/>
            <person name="Liu W."/>
            <person name="Liu Z."/>
            <person name="Liu J."/>
            <person name="Guo Q."/>
            <person name="Huang H."/>
            <person name="Sederoff R.R."/>
            <person name="Wang G."/>
            <person name="Qu G."/>
            <person name="Chen S."/>
        </authorList>
    </citation>
    <scope>NUCLEOTIDE SEQUENCE</scope>
    <source>
        <strain evidence="2">SC-2020</strain>
    </source>
</reference>
<feature type="transmembrane region" description="Helical" evidence="1">
    <location>
        <begin position="25"/>
        <end position="47"/>
    </location>
</feature>
<organism evidence="2 3">
    <name type="scientific">Populus alba x Populus x berolinensis</name>
    <dbReference type="NCBI Taxonomy" id="444605"/>
    <lineage>
        <taxon>Eukaryota</taxon>
        <taxon>Viridiplantae</taxon>
        <taxon>Streptophyta</taxon>
        <taxon>Embryophyta</taxon>
        <taxon>Tracheophyta</taxon>
        <taxon>Spermatophyta</taxon>
        <taxon>Magnoliopsida</taxon>
        <taxon>eudicotyledons</taxon>
        <taxon>Gunneridae</taxon>
        <taxon>Pentapetalae</taxon>
        <taxon>rosids</taxon>
        <taxon>fabids</taxon>
        <taxon>Malpighiales</taxon>
        <taxon>Salicaceae</taxon>
        <taxon>Saliceae</taxon>
        <taxon>Populus</taxon>
    </lineage>
</organism>
<accession>A0AAD6MAP7</accession>
<proteinExistence type="predicted"/>
<comment type="caution">
    <text evidence="2">The sequence shown here is derived from an EMBL/GenBank/DDBJ whole genome shotgun (WGS) entry which is preliminary data.</text>
</comment>
<dbReference type="AlphaFoldDB" id="A0AAD6MAP7"/>